<name>A0A2T1HRL3_9HYPH</name>
<evidence type="ECO:0008006" key="4">
    <source>
        <dbReference type="Google" id="ProtNLM"/>
    </source>
</evidence>
<reference evidence="3" key="1">
    <citation type="submission" date="2018-03" db="EMBL/GenBank/DDBJ databases">
        <authorList>
            <person name="Sun L."/>
            <person name="Liu H."/>
            <person name="Chen W."/>
            <person name="Huang K."/>
            <person name="Liu W."/>
            <person name="Gao X."/>
        </authorList>
    </citation>
    <scope>NUCLEOTIDE SEQUENCE [LARGE SCALE GENOMIC DNA]</scope>
    <source>
        <strain evidence="3">SH9</strain>
    </source>
</reference>
<evidence type="ECO:0000313" key="3">
    <source>
        <dbReference type="Proteomes" id="UP000239772"/>
    </source>
</evidence>
<evidence type="ECO:0000313" key="2">
    <source>
        <dbReference type="EMBL" id="PSC04285.1"/>
    </source>
</evidence>
<organism evidence="2 3">
    <name type="scientific">Alsobacter soli</name>
    <dbReference type="NCBI Taxonomy" id="2109933"/>
    <lineage>
        <taxon>Bacteria</taxon>
        <taxon>Pseudomonadati</taxon>
        <taxon>Pseudomonadota</taxon>
        <taxon>Alphaproteobacteria</taxon>
        <taxon>Hyphomicrobiales</taxon>
        <taxon>Alsobacteraceae</taxon>
        <taxon>Alsobacter</taxon>
    </lineage>
</organism>
<keyword evidence="3" id="KW-1185">Reference proteome</keyword>
<dbReference type="EMBL" id="PVZS01000015">
    <property type="protein sequence ID" value="PSC04285.1"/>
    <property type="molecule type" value="Genomic_DNA"/>
</dbReference>
<feature type="chain" id="PRO_5015504820" description="Secreted protein" evidence="1">
    <location>
        <begin position="22"/>
        <end position="76"/>
    </location>
</feature>
<proteinExistence type="predicted"/>
<feature type="signal peptide" evidence="1">
    <location>
        <begin position="1"/>
        <end position="21"/>
    </location>
</feature>
<accession>A0A2T1HRL3</accession>
<protein>
    <recommendedName>
        <fullName evidence="4">Secreted protein</fullName>
    </recommendedName>
</protein>
<dbReference type="AlphaFoldDB" id="A0A2T1HRL3"/>
<comment type="caution">
    <text evidence="2">The sequence shown here is derived from an EMBL/GenBank/DDBJ whole genome shotgun (WGS) entry which is preliminary data.</text>
</comment>
<dbReference type="Proteomes" id="UP000239772">
    <property type="component" value="Unassembled WGS sequence"/>
</dbReference>
<gene>
    <name evidence="2" type="ORF">SLNSH_14950</name>
</gene>
<keyword evidence="1" id="KW-0732">Signal</keyword>
<sequence length="76" mass="8321">MRQLALLLAALIAASSTSSGAVSGAVRFDHAWDREGSSRYHDEIETARVSRRCFSVAVRGHDESGKTETRRGRDCV</sequence>
<dbReference type="RefSeq" id="WP_106337811.1">
    <property type="nucleotide sequence ID" value="NZ_PVZS01000015.1"/>
</dbReference>
<evidence type="ECO:0000256" key="1">
    <source>
        <dbReference type="SAM" id="SignalP"/>
    </source>
</evidence>